<proteinExistence type="predicted"/>
<dbReference type="AlphaFoldDB" id="A0AAW2HS15"/>
<accession>A0AAW2HS15</accession>
<comment type="caution">
    <text evidence="3">The sequence shown here is derived from an EMBL/GenBank/DDBJ whole genome shotgun (WGS) entry which is preliminary data.</text>
</comment>
<keyword evidence="2" id="KW-1133">Transmembrane helix</keyword>
<gene>
    <name evidence="3" type="ORF">PYX00_005297</name>
</gene>
<evidence type="ECO:0000256" key="1">
    <source>
        <dbReference type="SAM" id="MobiDB-lite"/>
    </source>
</evidence>
<feature type="transmembrane region" description="Helical" evidence="2">
    <location>
        <begin position="100"/>
        <end position="118"/>
    </location>
</feature>
<keyword evidence="2" id="KW-0812">Transmembrane</keyword>
<sequence length="137" mass="14964">MAPYENSENQAVKGNNQEGSSSELQSVKHRQEKLYPKMAETSVVVDPCAENQICSSKKGPATGSTTSLHSCSCGPECGPDKCEGRKSTSLVSWDQTRTRIFILLIAAFAVWLLVYIPISVTSANEDASEKHQHHDHS</sequence>
<reference evidence="3" key="1">
    <citation type="journal article" date="2024" name="Gigascience">
        <title>Chromosome-level genome of the poultry shaft louse Menopon gallinae provides insight into the host-switching and adaptive evolution of parasitic lice.</title>
        <authorList>
            <person name="Xu Y."/>
            <person name="Ma L."/>
            <person name="Liu S."/>
            <person name="Liang Y."/>
            <person name="Liu Q."/>
            <person name="He Z."/>
            <person name="Tian L."/>
            <person name="Duan Y."/>
            <person name="Cai W."/>
            <person name="Li H."/>
            <person name="Song F."/>
        </authorList>
    </citation>
    <scope>NUCLEOTIDE SEQUENCE</scope>
    <source>
        <strain evidence="3">Cailab_2023a</strain>
    </source>
</reference>
<feature type="region of interest" description="Disordered" evidence="1">
    <location>
        <begin position="1"/>
        <end position="31"/>
    </location>
</feature>
<evidence type="ECO:0000256" key="2">
    <source>
        <dbReference type="SAM" id="Phobius"/>
    </source>
</evidence>
<dbReference type="EMBL" id="JARGDH010000003">
    <property type="protein sequence ID" value="KAL0272242.1"/>
    <property type="molecule type" value="Genomic_DNA"/>
</dbReference>
<feature type="compositionally biased region" description="Polar residues" evidence="1">
    <location>
        <begin position="1"/>
        <end position="25"/>
    </location>
</feature>
<name>A0AAW2HS15_9NEOP</name>
<organism evidence="3">
    <name type="scientific">Menopon gallinae</name>
    <name type="common">poultry shaft louse</name>
    <dbReference type="NCBI Taxonomy" id="328185"/>
    <lineage>
        <taxon>Eukaryota</taxon>
        <taxon>Metazoa</taxon>
        <taxon>Ecdysozoa</taxon>
        <taxon>Arthropoda</taxon>
        <taxon>Hexapoda</taxon>
        <taxon>Insecta</taxon>
        <taxon>Pterygota</taxon>
        <taxon>Neoptera</taxon>
        <taxon>Paraneoptera</taxon>
        <taxon>Psocodea</taxon>
        <taxon>Troctomorpha</taxon>
        <taxon>Phthiraptera</taxon>
        <taxon>Amblycera</taxon>
        <taxon>Menoponidae</taxon>
        <taxon>Menopon</taxon>
    </lineage>
</organism>
<evidence type="ECO:0000313" key="3">
    <source>
        <dbReference type="EMBL" id="KAL0272242.1"/>
    </source>
</evidence>
<protein>
    <submittedName>
        <fullName evidence="3">Uncharacterized protein</fullName>
    </submittedName>
</protein>
<keyword evidence="2" id="KW-0472">Membrane</keyword>